<feature type="compositionally biased region" description="Polar residues" evidence="1">
    <location>
        <begin position="473"/>
        <end position="485"/>
    </location>
</feature>
<feature type="region of interest" description="Disordered" evidence="1">
    <location>
        <begin position="392"/>
        <end position="537"/>
    </location>
</feature>
<gene>
    <name evidence="3" type="ORF">M378DRAFT_169020</name>
</gene>
<feature type="region of interest" description="Disordered" evidence="1">
    <location>
        <begin position="1"/>
        <end position="36"/>
    </location>
</feature>
<protein>
    <recommendedName>
        <fullName evidence="2">GmrSD restriction endonucleases N-terminal domain-containing protein</fullName>
    </recommendedName>
</protein>
<feature type="compositionally biased region" description="Low complexity" evidence="1">
    <location>
        <begin position="486"/>
        <end position="522"/>
    </location>
</feature>
<dbReference type="InParanoid" id="A0A0C2WTG7"/>
<evidence type="ECO:0000256" key="1">
    <source>
        <dbReference type="SAM" id="MobiDB-lite"/>
    </source>
</evidence>
<evidence type="ECO:0000313" key="4">
    <source>
        <dbReference type="Proteomes" id="UP000054549"/>
    </source>
</evidence>
<dbReference type="Pfam" id="PF03235">
    <property type="entry name" value="GmrSD_N"/>
    <property type="match status" value="1"/>
</dbReference>
<dbReference type="AlphaFoldDB" id="A0A0C2WTG7"/>
<feature type="domain" description="GmrSD restriction endonucleases N-terminal" evidence="2">
    <location>
        <begin position="61"/>
        <end position="205"/>
    </location>
</feature>
<feature type="compositionally biased region" description="Acidic residues" evidence="1">
    <location>
        <begin position="417"/>
        <end position="437"/>
    </location>
</feature>
<dbReference type="EMBL" id="KN818312">
    <property type="protein sequence ID" value="KIL59633.1"/>
    <property type="molecule type" value="Genomic_DNA"/>
</dbReference>
<dbReference type="HOGENOM" id="CLU_013023_2_2_1"/>
<sequence>MYDDDEFSDLTDISDDDYVGGSSTKKKSQKKSKDANTASGFKVKNALKVPRPTTYTVQSLYDQIHSCDINLEPDYQREVVWPEAKQIGIIDSVFRNFYIPPVIFAVNTFDDGAEARTCIDGKQRLTSIYRFMDGLIPHKDPLTGEKLWYKDVGQSKRPKRLLPEKYRRLFANKQIVCVEYHDITDQDEREIFQRVQLGMALTPAEKLQVVNSPRAQFVRELQLAYLKEEGTGLNTSSLDWDRSRGVDFRCLAQAVYVIDKYSSNFKTSPTIVQLEKYLSDEATPFASFKKKITDTFDIFVLLVHEKTMKSVFKKPAKVSPIELILIVVLIAVCKDKMSLSEVGAAIGGMRDDVRSYHADIRMNTKVTKTMMDYIRNLKPGKVPSEQTIGYMVAHGQQGPPPAASRSGGKRKRNDKMDVDDDSDEDSSDEVDELEDERAEQPVKKAKKPPPAARSTASSNTETIVTKFGPPTRALSSTSTKAHTSQTPSSATASASASVPPPSVSSSGPPSGAGDRGPLSPTQPSFPPPSLPRMDRLAGVRAARAAMANVGTSDLSRLPAPGLGMNAPNGLPSPRTPNAFPSPSLSFPGFKGGLGIPVPPPSFPGPQLSTQPPVSSSNAIPLPPQNQNPGFNVGFNPGQESESEKREREREKKEREHWELGRYGRLQRSEQDYSATQGSSTNAGGSGKGSWSGGNNFPSDNGWSGRRGQAK</sequence>
<dbReference type="InterPro" id="IPR004919">
    <property type="entry name" value="GmrSD_N"/>
</dbReference>
<evidence type="ECO:0000259" key="2">
    <source>
        <dbReference type="Pfam" id="PF03235"/>
    </source>
</evidence>
<organism evidence="3 4">
    <name type="scientific">Amanita muscaria (strain Koide BX008)</name>
    <dbReference type="NCBI Taxonomy" id="946122"/>
    <lineage>
        <taxon>Eukaryota</taxon>
        <taxon>Fungi</taxon>
        <taxon>Dikarya</taxon>
        <taxon>Basidiomycota</taxon>
        <taxon>Agaricomycotina</taxon>
        <taxon>Agaricomycetes</taxon>
        <taxon>Agaricomycetidae</taxon>
        <taxon>Agaricales</taxon>
        <taxon>Pluteineae</taxon>
        <taxon>Amanitaceae</taxon>
        <taxon>Amanita</taxon>
    </lineage>
</organism>
<dbReference type="PANTHER" id="PTHR39639:SF1">
    <property type="entry name" value="DUF262 DOMAIN-CONTAINING PROTEIN"/>
    <property type="match status" value="1"/>
</dbReference>
<feature type="compositionally biased region" description="Polar residues" evidence="1">
    <location>
        <begin position="671"/>
        <end position="682"/>
    </location>
</feature>
<name>A0A0C2WTG7_AMAMK</name>
<feature type="compositionally biased region" description="Basic and acidic residues" evidence="1">
    <location>
        <begin position="641"/>
        <end position="670"/>
    </location>
</feature>
<reference evidence="3 4" key="1">
    <citation type="submission" date="2014-04" db="EMBL/GenBank/DDBJ databases">
        <title>Evolutionary Origins and Diversification of the Mycorrhizal Mutualists.</title>
        <authorList>
            <consortium name="DOE Joint Genome Institute"/>
            <consortium name="Mycorrhizal Genomics Consortium"/>
            <person name="Kohler A."/>
            <person name="Kuo A."/>
            <person name="Nagy L.G."/>
            <person name="Floudas D."/>
            <person name="Copeland A."/>
            <person name="Barry K.W."/>
            <person name="Cichocki N."/>
            <person name="Veneault-Fourrey C."/>
            <person name="LaButti K."/>
            <person name="Lindquist E.A."/>
            <person name="Lipzen A."/>
            <person name="Lundell T."/>
            <person name="Morin E."/>
            <person name="Murat C."/>
            <person name="Riley R."/>
            <person name="Ohm R."/>
            <person name="Sun H."/>
            <person name="Tunlid A."/>
            <person name="Henrissat B."/>
            <person name="Grigoriev I.V."/>
            <person name="Hibbett D.S."/>
            <person name="Martin F."/>
        </authorList>
    </citation>
    <scope>NUCLEOTIDE SEQUENCE [LARGE SCALE GENOMIC DNA]</scope>
    <source>
        <strain evidence="3 4">Koide BX008</strain>
    </source>
</reference>
<evidence type="ECO:0000313" key="3">
    <source>
        <dbReference type="EMBL" id="KIL59633.1"/>
    </source>
</evidence>
<dbReference type="OrthoDB" id="5419821at2759"/>
<feature type="region of interest" description="Disordered" evidence="1">
    <location>
        <begin position="549"/>
        <end position="710"/>
    </location>
</feature>
<accession>A0A0C2WTG7</accession>
<proteinExistence type="predicted"/>
<dbReference type="PANTHER" id="PTHR39639">
    <property type="entry name" value="CHROMOSOME 16, WHOLE GENOME SHOTGUN SEQUENCE"/>
    <property type="match status" value="1"/>
</dbReference>
<feature type="compositionally biased region" description="Acidic residues" evidence="1">
    <location>
        <begin position="1"/>
        <end position="18"/>
    </location>
</feature>
<feature type="compositionally biased region" description="Polar residues" evidence="1">
    <location>
        <begin position="606"/>
        <end position="619"/>
    </location>
</feature>
<feature type="compositionally biased region" description="Polar residues" evidence="1">
    <location>
        <begin position="454"/>
        <end position="463"/>
    </location>
</feature>
<dbReference type="Proteomes" id="UP000054549">
    <property type="component" value="Unassembled WGS sequence"/>
</dbReference>
<keyword evidence="4" id="KW-1185">Reference proteome</keyword>
<dbReference type="STRING" id="946122.A0A0C2WTG7"/>